<reference evidence="3 4" key="1">
    <citation type="submission" date="2014-04" db="EMBL/GenBank/DDBJ databases">
        <authorList>
            <consortium name="DOE Joint Genome Institute"/>
            <person name="Kuo A."/>
            <person name="Girlanda M."/>
            <person name="Perotto S."/>
            <person name="Kohler A."/>
            <person name="Nagy L.G."/>
            <person name="Floudas D."/>
            <person name="Copeland A."/>
            <person name="Barry K.W."/>
            <person name="Cichocki N."/>
            <person name="Veneault-Fourrey C."/>
            <person name="LaButti K."/>
            <person name="Lindquist E.A."/>
            <person name="Lipzen A."/>
            <person name="Lundell T."/>
            <person name="Morin E."/>
            <person name="Murat C."/>
            <person name="Sun H."/>
            <person name="Tunlid A."/>
            <person name="Henrissat B."/>
            <person name="Grigoriev I.V."/>
            <person name="Hibbett D.S."/>
            <person name="Martin F."/>
            <person name="Nordberg H.P."/>
            <person name="Cantor M.N."/>
            <person name="Hua S.X."/>
        </authorList>
    </citation>
    <scope>NUCLEOTIDE SEQUENCE [LARGE SCALE GENOMIC DNA]</scope>
    <source>
        <strain evidence="3 4">MUT 4182</strain>
    </source>
</reference>
<protein>
    <submittedName>
        <fullName evidence="3">Glycosyltransferase family 90 protein</fullName>
    </submittedName>
</protein>
<dbReference type="InterPro" id="IPR051091">
    <property type="entry name" value="O-Glucosyltr/Glycosyltrsf_90"/>
</dbReference>
<dbReference type="AlphaFoldDB" id="A0A0C3Q5L5"/>
<name>A0A0C3Q5L5_9AGAM</name>
<dbReference type="OrthoDB" id="541052at2759"/>
<keyword evidence="4" id="KW-1185">Reference proteome</keyword>
<dbReference type="PANTHER" id="PTHR12203">
    <property type="entry name" value="KDEL LYS-ASP-GLU-LEU CONTAINING - RELATED"/>
    <property type="match status" value="1"/>
</dbReference>
<feature type="region of interest" description="Disordered" evidence="1">
    <location>
        <begin position="1"/>
        <end position="38"/>
    </location>
</feature>
<dbReference type="SMART" id="SM00672">
    <property type="entry name" value="CAP10"/>
    <property type="match status" value="1"/>
</dbReference>
<gene>
    <name evidence="3" type="ORF">M407DRAFT_212791</name>
</gene>
<dbReference type="PANTHER" id="PTHR12203:SF118">
    <property type="entry name" value="BETA-1,2-XYLOSYLTRANSFERASE 1"/>
    <property type="match status" value="1"/>
</dbReference>
<dbReference type="GO" id="GO:0016740">
    <property type="term" value="F:transferase activity"/>
    <property type="evidence" value="ECO:0007669"/>
    <property type="project" value="UniProtKB-KW"/>
</dbReference>
<evidence type="ECO:0000256" key="1">
    <source>
        <dbReference type="SAM" id="MobiDB-lite"/>
    </source>
</evidence>
<evidence type="ECO:0000313" key="4">
    <source>
        <dbReference type="Proteomes" id="UP000054248"/>
    </source>
</evidence>
<feature type="domain" description="Glycosyl transferase CAP10" evidence="2">
    <location>
        <begin position="287"/>
        <end position="582"/>
    </location>
</feature>
<dbReference type="InterPro" id="IPR006598">
    <property type="entry name" value="CAP10"/>
</dbReference>
<keyword evidence="3" id="KW-0808">Transferase</keyword>
<dbReference type="Proteomes" id="UP000054248">
    <property type="component" value="Unassembled WGS sequence"/>
</dbReference>
<dbReference type="Pfam" id="PF05686">
    <property type="entry name" value="Glyco_transf_90"/>
    <property type="match status" value="1"/>
</dbReference>
<proteinExistence type="predicted"/>
<sequence>MSDVREPDASADPNLCTPGSGPKRAETPETILPGRSRRTAGRHRAVIRYMINFVGKTRDPKTAHRYGPDGVLEVNQRGPHPIYEMIAWAEKEWKSKNAKASKTLDQAVAEYKRRYGRAPPKGFDKWWSYVKAHRVQLPDEYDRIYHDLEPFWGVDPLILQASRAAREHEAVGYFHHFLQEWESRSGGQLELLKPVQGLLPDFRATFTARDVPNQFLPYESRKAALEAAAQKKGMSFWHASILEKNFPKPKASGWSSACPPTSPLGQKPPPRPTDPQAIWKVESSKSFIYDHKLALDVCDHPSQIHLNGIFQSPPPPPSKDLPAPSFSICSTSLHSDILSIPTTDWLESTTDDPQWNQKPHSKIYWRGNNTGAFEISKDGWWNLTQRARFISAVNAKDGDLFVLPSTESKYEPVGMGERTEQALLNEQWIDALFTGPPVQCEGAMCKELEKEYKFVDGEPSYFDKQWKFLMDIDGNGCSSRFKRLMTTRGLVLKSTIHPEWWTDRIQAWVHYVPIKYDYTDLYDIMAFFKGDIDGTGGNGHDEPAAQIGAGGRKWSVTFFRKEDMIAYVYRLFLEYARVMSPDRDQNNFEV</sequence>
<feature type="compositionally biased region" description="Pro residues" evidence="1">
    <location>
        <begin position="260"/>
        <end position="273"/>
    </location>
</feature>
<reference evidence="4" key="2">
    <citation type="submission" date="2015-01" db="EMBL/GenBank/DDBJ databases">
        <title>Evolutionary Origins and Diversification of the Mycorrhizal Mutualists.</title>
        <authorList>
            <consortium name="DOE Joint Genome Institute"/>
            <consortium name="Mycorrhizal Genomics Consortium"/>
            <person name="Kohler A."/>
            <person name="Kuo A."/>
            <person name="Nagy L.G."/>
            <person name="Floudas D."/>
            <person name="Copeland A."/>
            <person name="Barry K.W."/>
            <person name="Cichocki N."/>
            <person name="Veneault-Fourrey C."/>
            <person name="LaButti K."/>
            <person name="Lindquist E.A."/>
            <person name="Lipzen A."/>
            <person name="Lundell T."/>
            <person name="Morin E."/>
            <person name="Murat C."/>
            <person name="Riley R."/>
            <person name="Ohm R."/>
            <person name="Sun H."/>
            <person name="Tunlid A."/>
            <person name="Henrissat B."/>
            <person name="Grigoriev I.V."/>
            <person name="Hibbett D.S."/>
            <person name="Martin F."/>
        </authorList>
    </citation>
    <scope>NUCLEOTIDE SEQUENCE [LARGE SCALE GENOMIC DNA]</scope>
    <source>
        <strain evidence="4">MUT 4182</strain>
    </source>
</reference>
<feature type="region of interest" description="Disordered" evidence="1">
    <location>
        <begin position="251"/>
        <end position="273"/>
    </location>
</feature>
<evidence type="ECO:0000313" key="3">
    <source>
        <dbReference type="EMBL" id="KIO24440.1"/>
    </source>
</evidence>
<dbReference type="EMBL" id="KN823061">
    <property type="protein sequence ID" value="KIO24440.1"/>
    <property type="molecule type" value="Genomic_DNA"/>
</dbReference>
<organism evidence="3 4">
    <name type="scientific">Tulasnella calospora MUT 4182</name>
    <dbReference type="NCBI Taxonomy" id="1051891"/>
    <lineage>
        <taxon>Eukaryota</taxon>
        <taxon>Fungi</taxon>
        <taxon>Dikarya</taxon>
        <taxon>Basidiomycota</taxon>
        <taxon>Agaricomycotina</taxon>
        <taxon>Agaricomycetes</taxon>
        <taxon>Cantharellales</taxon>
        <taxon>Tulasnellaceae</taxon>
        <taxon>Tulasnella</taxon>
    </lineage>
</organism>
<accession>A0A0C3Q5L5</accession>
<dbReference type="HOGENOM" id="CLU_005027_3_2_1"/>
<evidence type="ECO:0000259" key="2">
    <source>
        <dbReference type="SMART" id="SM00672"/>
    </source>
</evidence>